<dbReference type="AlphaFoldDB" id="A0A926ISE2"/>
<evidence type="ECO:0000259" key="4">
    <source>
        <dbReference type="Pfam" id="PF13377"/>
    </source>
</evidence>
<dbReference type="PANTHER" id="PTHR30146:SF109">
    <property type="entry name" value="HTH-TYPE TRANSCRIPTIONAL REGULATOR GALS"/>
    <property type="match status" value="1"/>
</dbReference>
<dbReference type="SUPFAM" id="SSF53822">
    <property type="entry name" value="Periplasmic binding protein-like I"/>
    <property type="match status" value="1"/>
</dbReference>
<organism evidence="5 6">
    <name type="scientific">Qingrenia yutianensis</name>
    <dbReference type="NCBI Taxonomy" id="2763676"/>
    <lineage>
        <taxon>Bacteria</taxon>
        <taxon>Bacillati</taxon>
        <taxon>Bacillota</taxon>
        <taxon>Clostridia</taxon>
        <taxon>Eubacteriales</taxon>
        <taxon>Oscillospiraceae</taxon>
        <taxon>Qingrenia</taxon>
    </lineage>
</organism>
<dbReference type="Gene3D" id="3.40.50.2300">
    <property type="match status" value="2"/>
</dbReference>
<proteinExistence type="predicted"/>
<accession>A0A926ISE2</accession>
<comment type="caution">
    <text evidence="5">The sequence shown here is derived from an EMBL/GenBank/DDBJ whole genome shotgun (WGS) entry which is preliminary data.</text>
</comment>
<keyword evidence="6" id="KW-1185">Reference proteome</keyword>
<dbReference type="EMBL" id="JACRTE010000003">
    <property type="protein sequence ID" value="MBC8595906.1"/>
    <property type="molecule type" value="Genomic_DNA"/>
</dbReference>
<dbReference type="Pfam" id="PF13377">
    <property type="entry name" value="Peripla_BP_3"/>
    <property type="match status" value="1"/>
</dbReference>
<reference evidence="5" key="1">
    <citation type="submission" date="2020-08" db="EMBL/GenBank/DDBJ databases">
        <title>Genome public.</title>
        <authorList>
            <person name="Liu C."/>
            <person name="Sun Q."/>
        </authorList>
    </citation>
    <scope>NUCLEOTIDE SEQUENCE</scope>
    <source>
        <strain evidence="5">NSJ-50</strain>
    </source>
</reference>
<dbReference type="Proteomes" id="UP000647416">
    <property type="component" value="Unassembled WGS sequence"/>
</dbReference>
<dbReference type="GO" id="GO:0000976">
    <property type="term" value="F:transcription cis-regulatory region binding"/>
    <property type="evidence" value="ECO:0007669"/>
    <property type="project" value="TreeGrafter"/>
</dbReference>
<dbReference type="RefSeq" id="WP_262431486.1">
    <property type="nucleotide sequence ID" value="NZ_JACRTE010000003.1"/>
</dbReference>
<gene>
    <name evidence="5" type="ORF">H8706_03360</name>
</gene>
<keyword evidence="2 5" id="KW-0238">DNA-binding</keyword>
<protein>
    <submittedName>
        <fullName evidence="5">LacI family DNA-binding transcriptional regulator</fullName>
    </submittedName>
</protein>
<evidence type="ECO:0000256" key="3">
    <source>
        <dbReference type="ARBA" id="ARBA00023163"/>
    </source>
</evidence>
<keyword evidence="1" id="KW-0805">Transcription regulation</keyword>
<keyword evidence="3" id="KW-0804">Transcription</keyword>
<dbReference type="PANTHER" id="PTHR30146">
    <property type="entry name" value="LACI-RELATED TRANSCRIPTIONAL REPRESSOR"/>
    <property type="match status" value="1"/>
</dbReference>
<dbReference type="InterPro" id="IPR046335">
    <property type="entry name" value="LacI/GalR-like_sensor"/>
</dbReference>
<feature type="domain" description="Transcriptional regulator LacI/GalR-like sensor" evidence="4">
    <location>
        <begin position="103"/>
        <end position="260"/>
    </location>
</feature>
<evidence type="ECO:0000256" key="1">
    <source>
        <dbReference type="ARBA" id="ARBA00023015"/>
    </source>
</evidence>
<sequence>MKNAKIPIIAEENYLKSSWCGETLDGIGRQKYEIVTPDDVKNFAKSSVVPIIGTTNHFLKKSITVCIENNLRPIVVGTETADVDSRISTIKTNRKAAVTSLLKYFKSAGRNSTALLGVNRYSTIDNEKKDAFTEAYSALYKKDAQKNIYYSKTNAEDCVNSLLSDISSYNGVICSNDYFAVLFMSKARKAGIKIPEDVFTAGYGNSFICENTTPAVTSVAPKYREMGTQARKAYYYLSDNPSVSSVSILVDYDIIVRESTLNIKFENDSSIISNNFEPCTHTIFDDGKIRGIIGLDAVFGSSDTSLTMILKGIANDVSYSALAEKLYLSDSAFRYKLNKIFALTHTKSKNELKDLLNDLNLKNN</sequence>
<name>A0A926ISE2_9FIRM</name>
<dbReference type="InterPro" id="IPR028082">
    <property type="entry name" value="Peripla_BP_I"/>
</dbReference>
<evidence type="ECO:0000256" key="2">
    <source>
        <dbReference type="ARBA" id="ARBA00023125"/>
    </source>
</evidence>
<evidence type="ECO:0000313" key="5">
    <source>
        <dbReference type="EMBL" id="MBC8595906.1"/>
    </source>
</evidence>
<dbReference type="GO" id="GO:0003700">
    <property type="term" value="F:DNA-binding transcription factor activity"/>
    <property type="evidence" value="ECO:0007669"/>
    <property type="project" value="TreeGrafter"/>
</dbReference>
<evidence type="ECO:0000313" key="6">
    <source>
        <dbReference type="Proteomes" id="UP000647416"/>
    </source>
</evidence>